<evidence type="ECO:0000313" key="3">
    <source>
        <dbReference type="Proteomes" id="UP000232722"/>
    </source>
</evidence>
<gene>
    <name evidence="2" type="ORF">RhiirA5_410611</name>
</gene>
<name>A0A2N0Q2X2_9GLOM</name>
<dbReference type="EMBL" id="LLXJ01000190">
    <property type="protein sequence ID" value="PKC13440.1"/>
    <property type="molecule type" value="Genomic_DNA"/>
</dbReference>
<sequence length="496" mass="58247">MPTPTPATTGKRKLDLDDVNEDQDRKKSKLTVPEKILTSSQKIMEDIKKLPDDPNVYSNPENLISLPFPFIGERRPVERFSIRDNKFLYMGRKAFDKVLKTINELESGNGYMDFFIYGTMGYGKSYILATIVCFLLKTKRRVVYLPDCRELEQEEQLYFIVDQMNALDSYNDTGIDDLLKKKIKSSLNEMSINHYYIKSSSANNTSALHLSIKQANKKKIELYGGFDEDEMTQWWKKHGSFKDAWNHLNILLIEKIQKLMVIFSDNVSESKWDFRPSTGYRDVDYDHRFFYISENCCYCASGFVRNCMADYFYEKGKMEVFSDSSWIRCIKKFKRNPSVKGFMVEKTCITSIYKNGFMANAKNFKPDKYKFFACVDEINFTLSEGLCTIYLPRYWNQKLIDVFLEIFWIMSINSINTLQSIHNYSNTNPILKLKVLGTLEVEIIFIWITCENDIDYFKERAWKKLQGRDIEVNPEYAWIMKSFKNINIDLENSLSC</sequence>
<dbReference type="VEuPathDB" id="FungiDB:RhiirFUN_009557"/>
<dbReference type="VEuPathDB" id="FungiDB:FUN_000751"/>
<dbReference type="Gene3D" id="3.40.50.300">
    <property type="entry name" value="P-loop containing nucleotide triphosphate hydrolases"/>
    <property type="match status" value="1"/>
</dbReference>
<reference evidence="2 3" key="1">
    <citation type="submission" date="2016-04" db="EMBL/GenBank/DDBJ databases">
        <title>Genome analyses suggest a sexual origin of heterokaryosis in a supposedly ancient asexual fungus.</title>
        <authorList>
            <person name="Ropars J."/>
            <person name="Sedzielewska K."/>
            <person name="Noel J."/>
            <person name="Charron P."/>
            <person name="Farinelli L."/>
            <person name="Marton T."/>
            <person name="Kruger M."/>
            <person name="Pelin A."/>
            <person name="Brachmann A."/>
            <person name="Corradi N."/>
        </authorList>
    </citation>
    <scope>NUCLEOTIDE SEQUENCE [LARGE SCALE GENOMIC DNA]</scope>
    <source>
        <strain evidence="2 3">A5</strain>
    </source>
</reference>
<evidence type="ECO:0000256" key="1">
    <source>
        <dbReference type="SAM" id="MobiDB-lite"/>
    </source>
</evidence>
<dbReference type="AlphaFoldDB" id="A0A2N0Q2X2"/>
<proteinExistence type="predicted"/>
<dbReference type="VEuPathDB" id="FungiDB:RhiirA1_239347"/>
<feature type="region of interest" description="Disordered" evidence="1">
    <location>
        <begin position="1"/>
        <end position="29"/>
    </location>
</feature>
<protein>
    <submittedName>
        <fullName evidence="2">Uncharacterized protein</fullName>
    </submittedName>
</protein>
<dbReference type="VEuPathDB" id="FungiDB:RhiirFUN_009556"/>
<organism evidence="2 3">
    <name type="scientific">Rhizophagus irregularis</name>
    <dbReference type="NCBI Taxonomy" id="588596"/>
    <lineage>
        <taxon>Eukaryota</taxon>
        <taxon>Fungi</taxon>
        <taxon>Fungi incertae sedis</taxon>
        <taxon>Mucoromycota</taxon>
        <taxon>Glomeromycotina</taxon>
        <taxon>Glomeromycetes</taxon>
        <taxon>Glomerales</taxon>
        <taxon>Glomeraceae</taxon>
        <taxon>Rhizophagus</taxon>
    </lineage>
</organism>
<dbReference type="VEuPathDB" id="FungiDB:RhiirA1_463788"/>
<comment type="caution">
    <text evidence="2">The sequence shown here is derived from an EMBL/GenBank/DDBJ whole genome shotgun (WGS) entry which is preliminary data.</text>
</comment>
<dbReference type="Proteomes" id="UP000232722">
    <property type="component" value="Unassembled WGS sequence"/>
</dbReference>
<accession>A0A2N0Q2X2</accession>
<evidence type="ECO:0000313" key="2">
    <source>
        <dbReference type="EMBL" id="PKC13440.1"/>
    </source>
</evidence>
<reference evidence="2 3" key="2">
    <citation type="submission" date="2017-09" db="EMBL/GenBank/DDBJ databases">
        <title>Extensive intraspecific genome diversity in a model arbuscular mycorrhizal fungus.</title>
        <authorList>
            <person name="Chen E.C."/>
            <person name="Morin E."/>
            <person name="Beaudet D."/>
            <person name="Noel J."/>
            <person name="Ndikumana S."/>
            <person name="Charron P."/>
            <person name="St-Onge C."/>
            <person name="Giorgi J."/>
            <person name="Grigoriev I.V."/>
            <person name="Roux C."/>
            <person name="Martin F.M."/>
            <person name="Corradi N."/>
        </authorList>
    </citation>
    <scope>NUCLEOTIDE SEQUENCE [LARGE SCALE GENOMIC DNA]</scope>
    <source>
        <strain evidence="2 3">A5</strain>
    </source>
</reference>
<dbReference type="InterPro" id="IPR027417">
    <property type="entry name" value="P-loop_NTPase"/>
</dbReference>